<reference evidence="3" key="1">
    <citation type="submission" date="2015-04" db="UniProtKB">
        <authorList>
            <consortium name="EnsemblPlants"/>
        </authorList>
    </citation>
    <scope>IDENTIFICATION</scope>
</reference>
<dbReference type="OMA" id="EDIPACE"/>
<feature type="domain" description="Disease resistance R13L4/SHOC-2-like LRR" evidence="2">
    <location>
        <begin position="58"/>
        <end position="407"/>
    </location>
</feature>
<keyword evidence="1" id="KW-0677">Repeat</keyword>
<name>A0A0E0M9H3_ORYPU</name>
<evidence type="ECO:0000313" key="3">
    <source>
        <dbReference type="EnsemblPlants" id="OPUNC10G13640.1"/>
    </source>
</evidence>
<dbReference type="InterPro" id="IPR055414">
    <property type="entry name" value="LRR_R13L4/SHOC2-like"/>
</dbReference>
<dbReference type="SUPFAM" id="SSF52058">
    <property type="entry name" value="L domain-like"/>
    <property type="match status" value="1"/>
</dbReference>
<keyword evidence="4" id="KW-1185">Reference proteome</keyword>
<dbReference type="Pfam" id="PF23598">
    <property type="entry name" value="LRR_14"/>
    <property type="match status" value="1"/>
</dbReference>
<evidence type="ECO:0000259" key="2">
    <source>
        <dbReference type="Pfam" id="PF23598"/>
    </source>
</evidence>
<accession>A0A0E0M9H3</accession>
<evidence type="ECO:0000256" key="1">
    <source>
        <dbReference type="ARBA" id="ARBA00022737"/>
    </source>
</evidence>
<proteinExistence type="predicted"/>
<dbReference type="Proteomes" id="UP000026962">
    <property type="component" value="Chromosome 10"/>
</dbReference>
<dbReference type="InterPro" id="IPR032675">
    <property type="entry name" value="LRR_dom_sf"/>
</dbReference>
<dbReference type="HOGENOM" id="CLU_583158_0_0_1"/>
<organism evidence="3">
    <name type="scientific">Oryza punctata</name>
    <name type="common">Red rice</name>
    <dbReference type="NCBI Taxonomy" id="4537"/>
    <lineage>
        <taxon>Eukaryota</taxon>
        <taxon>Viridiplantae</taxon>
        <taxon>Streptophyta</taxon>
        <taxon>Embryophyta</taxon>
        <taxon>Tracheophyta</taxon>
        <taxon>Spermatophyta</taxon>
        <taxon>Magnoliopsida</taxon>
        <taxon>Liliopsida</taxon>
        <taxon>Poales</taxon>
        <taxon>Poaceae</taxon>
        <taxon>BOP clade</taxon>
        <taxon>Oryzoideae</taxon>
        <taxon>Oryzeae</taxon>
        <taxon>Oryzinae</taxon>
        <taxon>Oryza</taxon>
    </lineage>
</organism>
<dbReference type="PANTHER" id="PTHR47186">
    <property type="entry name" value="LEUCINE-RICH REPEAT-CONTAINING PROTEIN 57"/>
    <property type="match status" value="1"/>
</dbReference>
<reference evidence="3" key="2">
    <citation type="submission" date="2018-05" db="EMBL/GenBank/DDBJ databases">
        <title>OpunRS2 (Oryza punctata Reference Sequence Version 2).</title>
        <authorList>
            <person name="Zhang J."/>
            <person name="Kudrna D."/>
            <person name="Lee S."/>
            <person name="Talag J."/>
            <person name="Welchert J."/>
            <person name="Wing R.A."/>
        </authorList>
    </citation>
    <scope>NUCLEOTIDE SEQUENCE [LARGE SCALE GENOMIC DNA]</scope>
</reference>
<evidence type="ECO:0000313" key="4">
    <source>
        <dbReference type="Proteomes" id="UP000026962"/>
    </source>
</evidence>
<dbReference type="AlphaFoldDB" id="A0A0E0M9H3"/>
<dbReference type="PANTHER" id="PTHR47186:SF25">
    <property type="entry name" value="DISEASE RESISTANCE RPP13-LIKE PROTEIN 1"/>
    <property type="match status" value="1"/>
</dbReference>
<protein>
    <recommendedName>
        <fullName evidence="2">Disease resistance R13L4/SHOC-2-like LRR domain-containing protein</fullName>
    </recommendedName>
</protein>
<sequence>MEASHNLPKKVRHLTVVFNEETATNLFDSESSERLHTLIVMGGSAEYSLNIPNDIGERFSRLHTLDLSNFGLTGLPESIGKLKHLRCLQLRGTKIRWLPKSMCYLYNLQTLGLRDCYDLRGFPSKINDLSKLRHIDLAMTRNPSHSVCRLRCMPQGMGSLTDLQTLSRFVISQRRPHNFYKADITELASLNNLHGQLIISKLHLVKDAEEASQACLASKKFLQKLELSWGDNGRPSKQFLPKLELSWGDNGRQPELDFGEPKSTKQHQRAYVRLCWHGMPYLARFSRLHKSSLVFPPLGQLPLLENLHLKGWDGLLSMNCSEFCGCDTASFPSLKKLHLERLDSFQIWDGSERCALPALFELVVENCSKLEQLTHNIPSLTNITVEGSPNFSGLGNFPSLENVNVVASGEWIWGSWKYLCSPISIILCNLPTFPSGLGQTHGSLQNLEISHCENLKCMPEDWPPCNLNHFSIKHCPQLRELPSGIQLLRALEAIEIIDCPELTCLPDMVGLTSLLRVEISGCGSSDILLSLPSSSFMNEDRAEHTKIKQILLAWTDTDRHQDRYFPSMTFTWQLEVVEN</sequence>
<dbReference type="Gene3D" id="3.80.10.10">
    <property type="entry name" value="Ribonuclease Inhibitor"/>
    <property type="match status" value="3"/>
</dbReference>
<dbReference type="eggNOG" id="KOG4658">
    <property type="taxonomic scope" value="Eukaryota"/>
</dbReference>
<dbReference type="EnsemblPlants" id="OPUNC10G13640.1">
    <property type="protein sequence ID" value="OPUNC10G13640.1"/>
    <property type="gene ID" value="OPUNC10G13640"/>
</dbReference>
<dbReference type="Gramene" id="OPUNC10G13640.1">
    <property type="protein sequence ID" value="OPUNC10G13640.1"/>
    <property type="gene ID" value="OPUNC10G13640"/>
</dbReference>
<dbReference type="STRING" id="4537.A0A0E0M9H3"/>